<proteinExistence type="predicted"/>
<evidence type="ECO:0000313" key="1">
    <source>
        <dbReference type="EMBL" id="MBA0548258.1"/>
    </source>
</evidence>
<accession>A0A7J8L729</accession>
<name>A0A7J8L729_9ROSI</name>
<dbReference type="EMBL" id="JABEZX010000001">
    <property type="protein sequence ID" value="MBA0548258.1"/>
    <property type="molecule type" value="Genomic_DNA"/>
</dbReference>
<comment type="caution">
    <text evidence="1">The sequence shown here is derived from an EMBL/GenBank/DDBJ whole genome shotgun (WGS) entry which is preliminary data.</text>
</comment>
<sequence>MLNMNLYLQFVFTMGDMDMWRILVVLKFLKALVKRRMPRRKCHRRFRTRSRLALRRNTEI</sequence>
<protein>
    <submittedName>
        <fullName evidence="1">Uncharacterized protein</fullName>
    </submittedName>
</protein>
<evidence type="ECO:0000313" key="2">
    <source>
        <dbReference type="Proteomes" id="UP000593572"/>
    </source>
</evidence>
<organism evidence="1 2">
    <name type="scientific">Gossypium lobatum</name>
    <dbReference type="NCBI Taxonomy" id="34289"/>
    <lineage>
        <taxon>Eukaryota</taxon>
        <taxon>Viridiplantae</taxon>
        <taxon>Streptophyta</taxon>
        <taxon>Embryophyta</taxon>
        <taxon>Tracheophyta</taxon>
        <taxon>Spermatophyta</taxon>
        <taxon>Magnoliopsida</taxon>
        <taxon>eudicotyledons</taxon>
        <taxon>Gunneridae</taxon>
        <taxon>Pentapetalae</taxon>
        <taxon>rosids</taxon>
        <taxon>malvids</taxon>
        <taxon>Malvales</taxon>
        <taxon>Malvaceae</taxon>
        <taxon>Malvoideae</taxon>
        <taxon>Gossypium</taxon>
    </lineage>
</organism>
<dbReference type="AlphaFoldDB" id="A0A7J8L729"/>
<dbReference type="Proteomes" id="UP000593572">
    <property type="component" value="Unassembled WGS sequence"/>
</dbReference>
<feature type="non-terminal residue" evidence="1">
    <location>
        <position position="60"/>
    </location>
</feature>
<keyword evidence="2" id="KW-1185">Reference proteome</keyword>
<gene>
    <name evidence="1" type="ORF">Golob_019367</name>
</gene>
<reference evidence="1 2" key="1">
    <citation type="journal article" date="2019" name="Genome Biol. Evol.">
        <title>Insights into the evolution of the New World diploid cottons (Gossypium, subgenus Houzingenia) based on genome sequencing.</title>
        <authorList>
            <person name="Grover C.E."/>
            <person name="Arick M.A. 2nd"/>
            <person name="Thrash A."/>
            <person name="Conover J.L."/>
            <person name="Sanders W.S."/>
            <person name="Peterson D.G."/>
            <person name="Frelichowski J.E."/>
            <person name="Scheffler J.A."/>
            <person name="Scheffler B.E."/>
            <person name="Wendel J.F."/>
        </authorList>
    </citation>
    <scope>NUCLEOTIDE SEQUENCE [LARGE SCALE GENOMIC DNA]</scope>
    <source>
        <strain evidence="1">157</strain>
        <tissue evidence="1">Leaf</tissue>
    </source>
</reference>